<keyword evidence="7" id="KW-0472">Membrane</keyword>
<dbReference type="InterPro" id="IPR002110">
    <property type="entry name" value="Ankyrin_rpt"/>
</dbReference>
<dbReference type="Pfam" id="PF00023">
    <property type="entry name" value="Ank"/>
    <property type="match status" value="1"/>
</dbReference>
<keyword evidence="11" id="KW-1185">Reference proteome</keyword>
<gene>
    <name evidence="10" type="ORF">QBC34DRAFT_478466</name>
</gene>
<dbReference type="InterPro" id="IPR052374">
    <property type="entry name" value="SERAC1"/>
</dbReference>
<dbReference type="Pfam" id="PF12796">
    <property type="entry name" value="Ank_2"/>
    <property type="match status" value="1"/>
</dbReference>
<dbReference type="Gene3D" id="3.40.50.300">
    <property type="entry name" value="P-loop containing nucleotide triphosphate hydrolases"/>
    <property type="match status" value="1"/>
</dbReference>
<dbReference type="PANTHER" id="PTHR48182:SF2">
    <property type="entry name" value="PROTEIN SERAC1"/>
    <property type="match status" value="1"/>
</dbReference>
<organism evidence="10 11">
    <name type="scientific">Podospora aff. communis PSN243</name>
    <dbReference type="NCBI Taxonomy" id="3040156"/>
    <lineage>
        <taxon>Eukaryota</taxon>
        <taxon>Fungi</taxon>
        <taxon>Dikarya</taxon>
        <taxon>Ascomycota</taxon>
        <taxon>Pezizomycotina</taxon>
        <taxon>Sordariomycetes</taxon>
        <taxon>Sordariomycetidae</taxon>
        <taxon>Sordariales</taxon>
        <taxon>Podosporaceae</taxon>
        <taxon>Podospora</taxon>
    </lineage>
</organism>
<dbReference type="PANTHER" id="PTHR48182">
    <property type="entry name" value="PROTEIN SERAC1"/>
    <property type="match status" value="1"/>
</dbReference>
<proteinExistence type="predicted"/>
<dbReference type="GO" id="GO:0005783">
    <property type="term" value="C:endoplasmic reticulum"/>
    <property type="evidence" value="ECO:0007669"/>
    <property type="project" value="UniProtKB-SubCell"/>
</dbReference>
<feature type="repeat" description="ANK" evidence="8">
    <location>
        <begin position="1596"/>
        <end position="1628"/>
    </location>
</feature>
<dbReference type="SUPFAM" id="SSF52540">
    <property type="entry name" value="P-loop containing nucleoside triphosphate hydrolases"/>
    <property type="match status" value="1"/>
</dbReference>
<accession>A0AAV9G3P6</accession>
<dbReference type="InterPro" id="IPR027417">
    <property type="entry name" value="P-loop_NTPase"/>
</dbReference>
<evidence type="ECO:0000256" key="5">
    <source>
        <dbReference type="ARBA" id="ARBA00022824"/>
    </source>
</evidence>
<sequence>MSENHRAFRISGIPAELDSAATRSVVRSLGPHPQTGYTVAIVTFSETPHRLRSGTSWELVETVKHSGKSLQLHLEIDANFLGFTPTNTPEGDEDNRVDCIAISGLSSHPFGSWKKRGGRFTWLVDDVSVVPPNVRMLLYGYNTSLVASESFQNVADIGQSLAADVQGIQPSLGGLVVKEAICHMARINKGISQCVYGLVFFGVPHRGLLVEPWLQIVDKRPNEQLITALKPESCYLRRLTQDFGEVFTHPKSQVVSVYETMKTRYLSMNRSHDNLPKFTGFSDEDYLRLQPYLQNIWKKAVADVRERFEATSSEAEAEESLEDTRGLVQLWPAEEAGRASTKPPTEFDIIAIHGLGGHTLETWKAGRKVWLRDMLPLHPSLAKARVLSFGYDSELTFLEAKLNTLDTAKQLLESIWQLRGRKSDEGGRKMIFVCHSVGGILFKHAFNLACRPRGRHHSLSKSVAGVIFLGSPHISHCENRGNDDAGSRARWANIFDKLTMAATSICSLFDENSVHLNVFSFYKRHCLKSVDSLVVDRSFAILHLPHETTLPLSGDHESISKYLTSSCPNYSTVCGSIEELLESPMSREVHLGAYHDKDQANFISILGLTKPGKDWLSGPKPWGTTSRWFHEHPDFISWTSLRGVQVLWIHGQPGSGKSVLMRSTCQLLDDQPKSTNDPIVRVPIRFFFDDKDATQNESERFVRSVLHQILSGRNTSSLIGYLDASELKRQATTEDGLWECLSTIVRRSHGFVFQFIVDAVDEALRGSTGTSTTVIDRLQELCSLDSSGRVRLLISSRMEPPYNLSGTTDIRLVCTDNEATRLNVTAFVRSHVRTSLQRSHRAIHGGQDIEDKIIELSQGNFLFAKLAWEQFSRGFTEWSRDEIQRGFSRLECISPDLTDVYCGLLQTIPQAYVSRARASFAILRVSKEKLTPYQLAFMATLLTYSPGKGVTASDLPNLRLLAADFEAYLSEVCGFIVRRTKDGTVDFIHVSAKDVLLTDPRSATSSGARQVLSTYRVVDSDAHALLHTVCIEILRLEDAAREPTGWHGLWSAALETERRTANSLVTGQLLTPAGTRHVKTAIMSRINTSSQTQCLLYSIRHCDELHQNVVAFAQTVAGYYSHLLWTRLDADATALSRYRECHTTPGDAAEPALFRLVAQGDCPGAVEAHLAKGIKTKFIPHTGHGLTILSWTIVCQRKQAFDVLVRNSAVLANYGLPSEMKPLHYAAECHDTHYLVRLLRLPDIDINVKRQPSDAHRNETSGSPLHTAITAKNVPAVQILLSQPKIDVWATQGGRGSQTAYSRLFQDSVWGPVVPDLLRVGSQTPTSGMQHISSQLRLAGLHGWTEVEDAILRTDALQLLAVDGFTGLNTLEENAYFGRKQKLLWYLDRLPGGFPLRSVLASRYDLLHLCAHQQWEDVVRLLQGKYGLTSLASDHVGRSLLHWVVEYSWALDVAKFHNSEYVSLGLLDLQDRDGLTALHIAVMNHNSEVVRLLDKKGMSPAHLAAETGFREALNLFISTGRREFGRTNDGASLLHLMAMWTDGLLIRRFVLSKRALVNVVDKHRRTPLHYAAMSNNVSAVQQLISLGASVDMRDENDRTALHEAIRGDAVAAASILLELGANPKFTDFVGQNCLHLSVRYGADSLFPRLLELGVDINAVDSFGMRPIHRACSTGDV</sequence>
<feature type="repeat" description="ANK" evidence="8">
    <location>
        <begin position="1563"/>
        <end position="1595"/>
    </location>
</feature>
<evidence type="ECO:0000256" key="4">
    <source>
        <dbReference type="ARBA" id="ARBA00022737"/>
    </source>
</evidence>
<dbReference type="InterPro" id="IPR029058">
    <property type="entry name" value="AB_hydrolase_fold"/>
</dbReference>
<dbReference type="InterPro" id="IPR036770">
    <property type="entry name" value="Ankyrin_rpt-contain_sf"/>
</dbReference>
<dbReference type="PROSITE" id="PS50297">
    <property type="entry name" value="ANK_REP_REGION"/>
    <property type="match status" value="3"/>
</dbReference>
<dbReference type="GO" id="GO:0016020">
    <property type="term" value="C:membrane"/>
    <property type="evidence" value="ECO:0007669"/>
    <property type="project" value="UniProtKB-SubCell"/>
</dbReference>
<feature type="repeat" description="ANK" evidence="8">
    <location>
        <begin position="1473"/>
        <end position="1497"/>
    </location>
</feature>
<evidence type="ECO:0000256" key="6">
    <source>
        <dbReference type="ARBA" id="ARBA00023128"/>
    </source>
</evidence>
<keyword evidence="5" id="KW-0256">Endoplasmic reticulum</keyword>
<keyword evidence="8" id="KW-0040">ANK repeat</keyword>
<protein>
    <submittedName>
        <fullName evidence="10">Ankyrin repeat protein</fullName>
    </submittedName>
</protein>
<dbReference type="Pfam" id="PF13637">
    <property type="entry name" value="Ank_4"/>
    <property type="match status" value="1"/>
</dbReference>
<dbReference type="GO" id="GO:0005739">
    <property type="term" value="C:mitochondrion"/>
    <property type="evidence" value="ECO:0007669"/>
    <property type="project" value="UniProtKB-SubCell"/>
</dbReference>
<dbReference type="SUPFAM" id="SSF48403">
    <property type="entry name" value="Ankyrin repeat"/>
    <property type="match status" value="3"/>
</dbReference>
<evidence type="ECO:0000259" key="9">
    <source>
        <dbReference type="Pfam" id="PF24883"/>
    </source>
</evidence>
<evidence type="ECO:0000256" key="3">
    <source>
        <dbReference type="ARBA" id="ARBA00004370"/>
    </source>
</evidence>
<evidence type="ECO:0000256" key="8">
    <source>
        <dbReference type="PROSITE-ProRule" id="PRU00023"/>
    </source>
</evidence>
<evidence type="ECO:0000256" key="2">
    <source>
        <dbReference type="ARBA" id="ARBA00004240"/>
    </source>
</evidence>
<evidence type="ECO:0000313" key="10">
    <source>
        <dbReference type="EMBL" id="KAK4443118.1"/>
    </source>
</evidence>
<reference evidence="10" key="2">
    <citation type="submission" date="2023-05" db="EMBL/GenBank/DDBJ databases">
        <authorList>
            <consortium name="Lawrence Berkeley National Laboratory"/>
            <person name="Steindorff A."/>
            <person name="Hensen N."/>
            <person name="Bonometti L."/>
            <person name="Westerberg I."/>
            <person name="Brannstrom I.O."/>
            <person name="Guillou S."/>
            <person name="Cros-Aarteil S."/>
            <person name="Calhoun S."/>
            <person name="Haridas S."/>
            <person name="Kuo A."/>
            <person name="Mondo S."/>
            <person name="Pangilinan J."/>
            <person name="Riley R."/>
            <person name="Labutti K."/>
            <person name="Andreopoulos B."/>
            <person name="Lipzen A."/>
            <person name="Chen C."/>
            <person name="Yanf M."/>
            <person name="Daum C."/>
            <person name="Ng V."/>
            <person name="Clum A."/>
            <person name="Ohm R."/>
            <person name="Martin F."/>
            <person name="Silar P."/>
            <person name="Natvig D."/>
            <person name="Lalanne C."/>
            <person name="Gautier V."/>
            <person name="Ament-Velasquez S.L."/>
            <person name="Kruys A."/>
            <person name="Hutchinson M.I."/>
            <person name="Powell A.J."/>
            <person name="Barry K."/>
            <person name="Miller A.N."/>
            <person name="Grigoriev I.V."/>
            <person name="Debuchy R."/>
            <person name="Gladieux P."/>
            <person name="Thoren M.H."/>
            <person name="Johannesson H."/>
        </authorList>
    </citation>
    <scope>NUCLEOTIDE SEQUENCE</scope>
    <source>
        <strain evidence="10">PSN243</strain>
    </source>
</reference>
<evidence type="ECO:0000256" key="7">
    <source>
        <dbReference type="ARBA" id="ARBA00023136"/>
    </source>
</evidence>
<comment type="subcellular location">
    <subcellularLocation>
        <location evidence="2">Endoplasmic reticulum</location>
    </subcellularLocation>
    <subcellularLocation>
        <location evidence="3">Membrane</location>
    </subcellularLocation>
    <subcellularLocation>
        <location evidence="1">Mitochondrion</location>
    </subcellularLocation>
</comment>
<feature type="domain" description="Nephrocystin 3-like N-terminal" evidence="9">
    <location>
        <begin position="625"/>
        <end position="797"/>
    </location>
</feature>
<dbReference type="SUPFAM" id="SSF53474">
    <property type="entry name" value="alpha/beta-Hydrolases"/>
    <property type="match status" value="1"/>
</dbReference>
<name>A0AAV9G3P6_9PEZI</name>
<dbReference type="PROSITE" id="PS50088">
    <property type="entry name" value="ANK_REPEAT"/>
    <property type="match status" value="4"/>
</dbReference>
<feature type="repeat" description="ANK" evidence="8">
    <location>
        <begin position="1629"/>
        <end position="1661"/>
    </location>
</feature>
<comment type="caution">
    <text evidence="10">The sequence shown here is derived from an EMBL/GenBank/DDBJ whole genome shotgun (WGS) entry which is preliminary data.</text>
</comment>
<dbReference type="EMBL" id="MU865999">
    <property type="protein sequence ID" value="KAK4443118.1"/>
    <property type="molecule type" value="Genomic_DNA"/>
</dbReference>
<keyword evidence="4" id="KW-0677">Repeat</keyword>
<dbReference type="Proteomes" id="UP001321760">
    <property type="component" value="Unassembled WGS sequence"/>
</dbReference>
<dbReference type="SMART" id="SM00248">
    <property type="entry name" value="ANK"/>
    <property type="match status" value="8"/>
</dbReference>
<dbReference type="Gene3D" id="1.25.40.20">
    <property type="entry name" value="Ankyrin repeat-containing domain"/>
    <property type="match status" value="2"/>
</dbReference>
<evidence type="ECO:0000313" key="11">
    <source>
        <dbReference type="Proteomes" id="UP001321760"/>
    </source>
</evidence>
<keyword evidence="6" id="KW-0496">Mitochondrion</keyword>
<reference evidence="10" key="1">
    <citation type="journal article" date="2023" name="Mol. Phylogenet. Evol.">
        <title>Genome-scale phylogeny and comparative genomics of the fungal order Sordariales.</title>
        <authorList>
            <person name="Hensen N."/>
            <person name="Bonometti L."/>
            <person name="Westerberg I."/>
            <person name="Brannstrom I.O."/>
            <person name="Guillou S."/>
            <person name="Cros-Aarteil S."/>
            <person name="Calhoun S."/>
            <person name="Haridas S."/>
            <person name="Kuo A."/>
            <person name="Mondo S."/>
            <person name="Pangilinan J."/>
            <person name="Riley R."/>
            <person name="LaButti K."/>
            <person name="Andreopoulos B."/>
            <person name="Lipzen A."/>
            <person name="Chen C."/>
            <person name="Yan M."/>
            <person name="Daum C."/>
            <person name="Ng V."/>
            <person name="Clum A."/>
            <person name="Steindorff A."/>
            <person name="Ohm R.A."/>
            <person name="Martin F."/>
            <person name="Silar P."/>
            <person name="Natvig D.O."/>
            <person name="Lalanne C."/>
            <person name="Gautier V."/>
            <person name="Ament-Velasquez S.L."/>
            <person name="Kruys A."/>
            <person name="Hutchinson M.I."/>
            <person name="Powell A.J."/>
            <person name="Barry K."/>
            <person name="Miller A.N."/>
            <person name="Grigoriev I.V."/>
            <person name="Debuchy R."/>
            <person name="Gladieux P."/>
            <person name="Hiltunen Thoren M."/>
            <person name="Johannesson H."/>
        </authorList>
    </citation>
    <scope>NUCLEOTIDE SEQUENCE</scope>
    <source>
        <strain evidence="10">PSN243</strain>
    </source>
</reference>
<evidence type="ECO:0000256" key="1">
    <source>
        <dbReference type="ARBA" id="ARBA00004173"/>
    </source>
</evidence>
<dbReference type="Gene3D" id="3.40.50.1820">
    <property type="entry name" value="alpha/beta hydrolase"/>
    <property type="match status" value="1"/>
</dbReference>
<dbReference type="Pfam" id="PF24883">
    <property type="entry name" value="NPHP3_N"/>
    <property type="match status" value="1"/>
</dbReference>
<dbReference type="InterPro" id="IPR056884">
    <property type="entry name" value="NPHP3-like_N"/>
</dbReference>